<dbReference type="RefSeq" id="XP_030370754.1">
    <property type="nucleotide sequence ID" value="XM_030514894.1"/>
</dbReference>
<dbReference type="Proteomes" id="UP000504634">
    <property type="component" value="Unplaced"/>
</dbReference>
<dbReference type="AlphaFoldDB" id="A0A6J2T427"/>
<feature type="chain" id="PRO_5026732251" evidence="8">
    <location>
        <begin position="22"/>
        <end position="123"/>
    </location>
</feature>
<dbReference type="GO" id="GO:0005576">
    <property type="term" value="C:extracellular region"/>
    <property type="evidence" value="ECO:0007669"/>
    <property type="project" value="UniProtKB-SubCell"/>
</dbReference>
<accession>A0A6J2T427</accession>
<organism evidence="9 10">
    <name type="scientific">Drosophila lebanonensis</name>
    <name type="common">Fruit fly</name>
    <name type="synonym">Scaptodrosophila lebanonensis</name>
    <dbReference type="NCBI Taxonomy" id="7225"/>
    <lineage>
        <taxon>Eukaryota</taxon>
        <taxon>Metazoa</taxon>
        <taxon>Ecdysozoa</taxon>
        <taxon>Arthropoda</taxon>
        <taxon>Hexapoda</taxon>
        <taxon>Insecta</taxon>
        <taxon>Pterygota</taxon>
        <taxon>Neoptera</taxon>
        <taxon>Endopterygota</taxon>
        <taxon>Diptera</taxon>
        <taxon>Brachycera</taxon>
        <taxon>Muscomorpha</taxon>
        <taxon>Ephydroidea</taxon>
        <taxon>Drosophilidae</taxon>
        <taxon>Scaptodrosophila</taxon>
    </lineage>
</organism>
<evidence type="ECO:0000256" key="7">
    <source>
        <dbReference type="ARBA" id="ARBA00023157"/>
    </source>
</evidence>
<evidence type="ECO:0000313" key="9">
    <source>
        <dbReference type="Proteomes" id="UP000504634"/>
    </source>
</evidence>
<dbReference type="CTD" id="42598"/>
<gene>
    <name evidence="10" type="primary">LOC115621292</name>
</gene>
<keyword evidence="3" id="KW-0964">Secreted</keyword>
<reference evidence="10" key="1">
    <citation type="submission" date="2025-08" db="UniProtKB">
        <authorList>
            <consortium name="RefSeq"/>
        </authorList>
    </citation>
    <scope>IDENTIFICATION</scope>
    <source>
        <strain evidence="10">11010-0011.00</strain>
        <tissue evidence="10">Whole body</tissue>
    </source>
</reference>
<evidence type="ECO:0000256" key="1">
    <source>
        <dbReference type="ARBA" id="ARBA00004613"/>
    </source>
</evidence>
<keyword evidence="7" id="KW-1015">Disulfide bond</keyword>
<evidence type="ECO:0000256" key="6">
    <source>
        <dbReference type="ARBA" id="ARBA00022859"/>
    </source>
</evidence>
<evidence type="ECO:0000313" key="10">
    <source>
        <dbReference type="RefSeq" id="XP_030370754.1"/>
    </source>
</evidence>
<name>A0A6J2T427_DROLE</name>
<keyword evidence="4" id="KW-0399">Innate immunity</keyword>
<dbReference type="GeneID" id="115621292"/>
<comment type="similarity">
    <text evidence="2">Belongs to the bomanin family.</text>
</comment>
<dbReference type="PROSITE" id="PS51257">
    <property type="entry name" value="PROKAR_LIPOPROTEIN"/>
    <property type="match status" value="1"/>
</dbReference>
<evidence type="ECO:0000256" key="2">
    <source>
        <dbReference type="ARBA" id="ARBA00005379"/>
    </source>
</evidence>
<feature type="signal peptide" evidence="8">
    <location>
        <begin position="1"/>
        <end position="21"/>
    </location>
</feature>
<keyword evidence="5 8" id="KW-0732">Signal</keyword>
<evidence type="ECO:0000256" key="5">
    <source>
        <dbReference type="ARBA" id="ARBA00022729"/>
    </source>
</evidence>
<evidence type="ECO:0000256" key="3">
    <source>
        <dbReference type="ARBA" id="ARBA00022525"/>
    </source>
</evidence>
<comment type="subcellular location">
    <subcellularLocation>
        <location evidence="1">Secreted</location>
    </subcellularLocation>
</comment>
<keyword evidence="6" id="KW-0391">Immunity</keyword>
<protein>
    <submittedName>
        <fullName evidence="10">Glycine-rich RNA-binding protein 1</fullName>
    </submittedName>
</protein>
<keyword evidence="9" id="KW-1185">Reference proteome</keyword>
<evidence type="ECO:0000256" key="8">
    <source>
        <dbReference type="SAM" id="SignalP"/>
    </source>
</evidence>
<dbReference type="Pfam" id="PF08194">
    <property type="entry name" value="DIM"/>
    <property type="match status" value="1"/>
</dbReference>
<sequence length="123" mass="11577">MRHFAVAFAVLVIGTLASTQAAVYIGGGCYDCNPPGGQAPGVYTANGRGGGGYYNAGGGGGGGGGGATYYNPGGAGRPVYSGNFGPNGYNGGGAARYGGGRGGGGGQGYDDGYGGGVTQYIGA</sequence>
<evidence type="ECO:0000256" key="4">
    <source>
        <dbReference type="ARBA" id="ARBA00022588"/>
    </source>
</evidence>
<dbReference type="OrthoDB" id="7872179at2759"/>
<proteinExistence type="inferred from homology"/>
<dbReference type="InterPro" id="IPR013172">
    <property type="entry name" value="Bomanin"/>
</dbReference>
<dbReference type="GO" id="GO:0045087">
    <property type="term" value="P:innate immune response"/>
    <property type="evidence" value="ECO:0007669"/>
    <property type="project" value="UniProtKB-KW"/>
</dbReference>